<evidence type="ECO:0000256" key="2">
    <source>
        <dbReference type="ARBA" id="ARBA00022730"/>
    </source>
</evidence>
<evidence type="ECO:0000256" key="6">
    <source>
        <dbReference type="ARBA" id="ARBA00035254"/>
    </source>
</evidence>
<proteinExistence type="inferred from homology"/>
<dbReference type="GO" id="GO:0042274">
    <property type="term" value="P:ribosomal small subunit biogenesis"/>
    <property type="evidence" value="ECO:0007669"/>
    <property type="project" value="TreeGrafter"/>
</dbReference>
<dbReference type="HAMAP" id="MF_01306_B">
    <property type="entry name" value="Ribosomal_uS4_B"/>
    <property type="match status" value="1"/>
</dbReference>
<dbReference type="PANTHER" id="PTHR11831:SF4">
    <property type="entry name" value="SMALL RIBOSOMAL SUBUNIT PROTEIN US4M"/>
    <property type="match status" value="1"/>
</dbReference>
<dbReference type="InterPro" id="IPR002942">
    <property type="entry name" value="S4_RNA-bd"/>
</dbReference>
<evidence type="ECO:0000259" key="8">
    <source>
        <dbReference type="SMART" id="SM00363"/>
    </source>
</evidence>
<keyword evidence="4 10" id="KW-0689">Ribosomal protein</keyword>
<organism evidence="10">
    <name type="scientific">Blattabacterium sp.</name>
    <name type="common">Chorisoserrata sp.</name>
    <dbReference type="NCBI Taxonomy" id="2712796"/>
    <lineage>
        <taxon>Bacteria</taxon>
        <taxon>Pseudomonadati</taxon>
        <taxon>Bacteroidota</taxon>
        <taxon>Flavobacteriia</taxon>
        <taxon>Flavobacteriales</taxon>
        <taxon>Blattabacteriaceae</taxon>
        <taxon>Blattabacterium</taxon>
    </lineage>
</organism>
<dbReference type="Pfam" id="PF00163">
    <property type="entry name" value="Ribosomal_S4"/>
    <property type="match status" value="1"/>
</dbReference>
<feature type="domain" description="RNA-binding S4" evidence="8">
    <location>
        <begin position="94"/>
        <end position="157"/>
    </location>
</feature>
<evidence type="ECO:0000256" key="3">
    <source>
        <dbReference type="ARBA" id="ARBA00022884"/>
    </source>
</evidence>
<keyword evidence="3 7" id="KW-0694">RNA-binding</keyword>
<dbReference type="InterPro" id="IPR005709">
    <property type="entry name" value="Ribosomal_uS4_bac-type"/>
</dbReference>
<protein>
    <recommendedName>
        <fullName evidence="6">Small ribosomal subunit protein uS4</fullName>
    </recommendedName>
</protein>
<dbReference type="GO" id="GO:0019843">
    <property type="term" value="F:rRNA binding"/>
    <property type="evidence" value="ECO:0007669"/>
    <property type="project" value="UniProtKB-KW"/>
</dbReference>
<evidence type="ECO:0000259" key="9">
    <source>
        <dbReference type="SMART" id="SM01390"/>
    </source>
</evidence>
<evidence type="ECO:0000256" key="1">
    <source>
        <dbReference type="ARBA" id="ARBA00007465"/>
    </source>
</evidence>
<dbReference type="InterPro" id="IPR022801">
    <property type="entry name" value="Ribosomal_uS4"/>
</dbReference>
<keyword evidence="2" id="KW-0699">rRNA-binding</keyword>
<dbReference type="GO" id="GO:0006412">
    <property type="term" value="P:translation"/>
    <property type="evidence" value="ECO:0007669"/>
    <property type="project" value="InterPro"/>
</dbReference>
<keyword evidence="5" id="KW-0687">Ribonucleoprotein</keyword>
<dbReference type="EMBL" id="MN040649">
    <property type="protein sequence ID" value="QID54629.1"/>
    <property type="molecule type" value="Genomic_DNA"/>
</dbReference>
<dbReference type="Pfam" id="PF01479">
    <property type="entry name" value="S4"/>
    <property type="match status" value="1"/>
</dbReference>
<evidence type="ECO:0000256" key="5">
    <source>
        <dbReference type="ARBA" id="ARBA00023274"/>
    </source>
</evidence>
<dbReference type="NCBIfam" id="TIGR01017">
    <property type="entry name" value="rpsD_bact"/>
    <property type="match status" value="1"/>
</dbReference>
<evidence type="ECO:0000256" key="4">
    <source>
        <dbReference type="ARBA" id="ARBA00022980"/>
    </source>
</evidence>
<dbReference type="GO" id="GO:0015935">
    <property type="term" value="C:small ribosomal subunit"/>
    <property type="evidence" value="ECO:0007669"/>
    <property type="project" value="InterPro"/>
</dbReference>
<dbReference type="InterPro" id="IPR001912">
    <property type="entry name" value="Ribosomal_uS4_N"/>
</dbReference>
<evidence type="ECO:0000313" key="10">
    <source>
        <dbReference type="EMBL" id="QID54629.1"/>
    </source>
</evidence>
<dbReference type="SMART" id="SM01390">
    <property type="entry name" value="Ribosomal_S4"/>
    <property type="match status" value="1"/>
</dbReference>
<dbReference type="Gene3D" id="1.10.1050.10">
    <property type="entry name" value="Ribosomal Protein S4 Delta 41, Chain A, domain 1"/>
    <property type="match status" value="1"/>
</dbReference>
<dbReference type="SMART" id="SM00363">
    <property type="entry name" value="S4"/>
    <property type="match status" value="1"/>
</dbReference>
<accession>A0A6G6BRR1</accession>
<dbReference type="Gene3D" id="3.10.290.10">
    <property type="entry name" value="RNA-binding S4 domain"/>
    <property type="match status" value="1"/>
</dbReference>
<dbReference type="FunFam" id="3.10.290.10:FF:000001">
    <property type="entry name" value="30S ribosomal protein S4"/>
    <property type="match status" value="1"/>
</dbReference>
<dbReference type="InterPro" id="IPR036986">
    <property type="entry name" value="S4_RNA-bd_sf"/>
</dbReference>
<dbReference type="NCBIfam" id="NF003717">
    <property type="entry name" value="PRK05327.1"/>
    <property type="match status" value="1"/>
</dbReference>
<dbReference type="PROSITE" id="PS50889">
    <property type="entry name" value="S4"/>
    <property type="match status" value="1"/>
</dbReference>
<sequence length="203" mass="23654">MARYIGPKTKISRKFGQCIYGEDKYFGRKKYPPISHIIVNRRRGKKSEYFTQLMEKQKTKHIYGILEHQFKQLFLNASKKKGVTGELLLQSCERRLDNIVFRLNFALSRPAARQIVSHKHVIVNGVIVNIPSFRLNPGDKIQIKNKSKNHPAINNSMKNQKGTLVDWLLLDEKNMYGMLMSIPKRSQIPENIKEQLIVELYSK</sequence>
<evidence type="ECO:0000256" key="7">
    <source>
        <dbReference type="PROSITE-ProRule" id="PRU00182"/>
    </source>
</evidence>
<reference evidence="10" key="1">
    <citation type="journal article" date="2020" name="Biol. Lett.">
        <title>Evolutionary rates are correlated between cockroach symbionts and mitochondrial genomes.</title>
        <authorList>
            <person name="Arab D.A."/>
            <person name="Bourguignon T."/>
            <person name="Wang Z."/>
            <person name="Ho S.Y.W."/>
            <person name="Lo N."/>
        </authorList>
    </citation>
    <scope>NUCLEOTIDE SEQUENCE</scope>
    <source>
        <strain evidence="10">DHOG4522</strain>
    </source>
</reference>
<dbReference type="GO" id="GO:0003735">
    <property type="term" value="F:structural constituent of ribosome"/>
    <property type="evidence" value="ECO:0007669"/>
    <property type="project" value="InterPro"/>
</dbReference>
<feature type="non-terminal residue" evidence="10">
    <location>
        <position position="203"/>
    </location>
</feature>
<dbReference type="PANTHER" id="PTHR11831">
    <property type="entry name" value="30S 40S RIBOSOMAL PROTEIN"/>
    <property type="match status" value="1"/>
</dbReference>
<comment type="similarity">
    <text evidence="1">Belongs to the universal ribosomal protein uS4 family.</text>
</comment>
<dbReference type="SUPFAM" id="SSF55174">
    <property type="entry name" value="Alpha-L RNA-binding motif"/>
    <property type="match status" value="1"/>
</dbReference>
<dbReference type="AlphaFoldDB" id="A0A6G6BRR1"/>
<dbReference type="CDD" id="cd00165">
    <property type="entry name" value="S4"/>
    <property type="match status" value="1"/>
</dbReference>
<name>A0A6G6BRR1_9FLAO</name>
<feature type="domain" description="Small ribosomal subunit protein uS4 N-terminal" evidence="9">
    <location>
        <begin position="3"/>
        <end position="93"/>
    </location>
</feature>